<keyword evidence="2" id="KW-0732">Signal</keyword>
<dbReference type="AlphaFoldDB" id="A0A1G7YCT0"/>
<evidence type="ECO:0000256" key="1">
    <source>
        <dbReference type="SAM" id="MobiDB-lite"/>
    </source>
</evidence>
<reference evidence="4" key="1">
    <citation type="submission" date="2016-10" db="EMBL/GenBank/DDBJ databases">
        <authorList>
            <person name="Varghese N."/>
            <person name="Submissions S."/>
        </authorList>
    </citation>
    <scope>NUCLEOTIDE SEQUENCE [LARGE SCALE GENOMIC DNA]</scope>
    <source>
        <strain evidence="4">DSM 16477</strain>
    </source>
</reference>
<gene>
    <name evidence="3" type="ORF">SAMN04489759_1156</name>
</gene>
<accession>A0A1G7YCT0</accession>
<evidence type="ECO:0000256" key="2">
    <source>
        <dbReference type="SAM" id="SignalP"/>
    </source>
</evidence>
<dbReference type="EMBL" id="FNBP01000015">
    <property type="protein sequence ID" value="SDG94129.1"/>
    <property type="molecule type" value="Genomic_DNA"/>
</dbReference>
<dbReference type="Proteomes" id="UP000199399">
    <property type="component" value="Unassembled WGS sequence"/>
</dbReference>
<feature type="chain" id="PRO_5011792821" evidence="2">
    <location>
        <begin position="21"/>
        <end position="83"/>
    </location>
</feature>
<proteinExistence type="predicted"/>
<protein>
    <submittedName>
        <fullName evidence="3">Uncharacterized protein</fullName>
    </submittedName>
</protein>
<name>A0A1G7YCT0_9RHOB</name>
<sequence>MLRHLTIALLLALLAGPASAAAAAKEKDEAKEEEPTEPALPASMRQHGVIGHVPPMEGLPLIDPEILARMRERLIVLSQGAGK</sequence>
<evidence type="ECO:0000313" key="3">
    <source>
        <dbReference type="EMBL" id="SDG94129.1"/>
    </source>
</evidence>
<keyword evidence="4" id="KW-1185">Reference proteome</keyword>
<dbReference type="STRING" id="218672.SAMN04489759_1156"/>
<feature type="region of interest" description="Disordered" evidence="1">
    <location>
        <begin position="22"/>
        <end position="44"/>
    </location>
</feature>
<evidence type="ECO:0000313" key="4">
    <source>
        <dbReference type="Proteomes" id="UP000199399"/>
    </source>
</evidence>
<feature type="signal peptide" evidence="2">
    <location>
        <begin position="1"/>
        <end position="20"/>
    </location>
</feature>
<organism evidence="3 4">
    <name type="scientific">Sulfitobacter delicatus</name>
    <dbReference type="NCBI Taxonomy" id="218672"/>
    <lineage>
        <taxon>Bacteria</taxon>
        <taxon>Pseudomonadati</taxon>
        <taxon>Pseudomonadota</taxon>
        <taxon>Alphaproteobacteria</taxon>
        <taxon>Rhodobacterales</taxon>
        <taxon>Roseobacteraceae</taxon>
        <taxon>Sulfitobacter</taxon>
    </lineage>
</organism>